<dbReference type="SUPFAM" id="SSF143422">
    <property type="entry name" value="Transposase IS200-like"/>
    <property type="match status" value="1"/>
</dbReference>
<dbReference type="InterPro" id="IPR036515">
    <property type="entry name" value="Transposase_17_sf"/>
</dbReference>
<sequence length="213" mass="25646">MARKPRVWYPGAMYHITSRGNRQNALFYDEKDYQKYLDILEETRATYPFYLHTYCLMTNHIHLQLETIDHHTKDIMKMLNSKYAMYFNRRHDYIDHVFQGRYGAKLIESKDYKLDVSRYIHLNPVEAKMVSTPSEYLWSSYAAYISNKENPHIRTDKILKYLDEPVKENYQKFVEEKDEGSDPCRYLKKRKIEEARNDFLDIANKNVKGMTKT</sequence>
<dbReference type="EMBL" id="JAWDIQ010000002">
    <property type="protein sequence ID" value="MDY0409157.1"/>
    <property type="molecule type" value="Genomic_DNA"/>
</dbReference>
<dbReference type="PANTHER" id="PTHR34322:SF2">
    <property type="entry name" value="TRANSPOSASE IS200-LIKE DOMAIN-CONTAINING PROTEIN"/>
    <property type="match status" value="1"/>
</dbReference>
<dbReference type="PANTHER" id="PTHR34322">
    <property type="entry name" value="TRANSPOSASE, Y1_TNP DOMAIN-CONTAINING"/>
    <property type="match status" value="1"/>
</dbReference>
<protein>
    <submittedName>
        <fullName evidence="2">Transposase</fullName>
    </submittedName>
</protein>
<accession>A0ABU5CS06</accession>
<comment type="caution">
    <text evidence="2">The sequence shown here is derived from an EMBL/GenBank/DDBJ whole genome shotgun (WGS) entry which is preliminary data.</text>
</comment>
<evidence type="ECO:0000313" key="3">
    <source>
        <dbReference type="Proteomes" id="UP001275315"/>
    </source>
</evidence>
<feature type="domain" description="Transposase IS200-like" evidence="1">
    <location>
        <begin position="9"/>
        <end position="123"/>
    </location>
</feature>
<dbReference type="RefSeq" id="WP_320379967.1">
    <property type="nucleotide sequence ID" value="NZ_JAWDIQ010000002.1"/>
</dbReference>
<evidence type="ECO:0000313" key="2">
    <source>
        <dbReference type="EMBL" id="MDY0409157.1"/>
    </source>
</evidence>
<dbReference type="InterPro" id="IPR002686">
    <property type="entry name" value="Transposase_17"/>
</dbReference>
<gene>
    <name evidence="2" type="ORF">RWD45_12040</name>
</gene>
<keyword evidence="3" id="KW-1185">Reference proteome</keyword>
<reference evidence="2 3" key="1">
    <citation type="submission" date="2023-10" db="EMBL/GenBank/DDBJ databases">
        <title>Virgibacillus soli CC-YMP-6 genome.</title>
        <authorList>
            <person name="Miliotis G."/>
            <person name="Sengupta P."/>
            <person name="Hameed A."/>
            <person name="Chuvochina M."/>
            <person name="Mcdonagh F."/>
            <person name="Simpson A.C."/>
            <person name="Singh N.K."/>
            <person name="Rekha P.D."/>
            <person name="Raman K."/>
            <person name="Hugenholtz P."/>
            <person name="Venkateswaran K."/>
        </authorList>
    </citation>
    <scope>NUCLEOTIDE SEQUENCE [LARGE SCALE GENOMIC DNA]</scope>
    <source>
        <strain evidence="2 3">CC-YMP-6</strain>
    </source>
</reference>
<name>A0ABU5CS06_9BACI</name>
<organism evidence="2 3">
    <name type="scientific">Paracerasibacillus soli</name>
    <dbReference type="NCBI Taxonomy" id="480284"/>
    <lineage>
        <taxon>Bacteria</taxon>
        <taxon>Bacillati</taxon>
        <taxon>Bacillota</taxon>
        <taxon>Bacilli</taxon>
        <taxon>Bacillales</taxon>
        <taxon>Bacillaceae</taxon>
        <taxon>Paracerasibacillus</taxon>
    </lineage>
</organism>
<proteinExistence type="predicted"/>
<dbReference type="Pfam" id="PF01797">
    <property type="entry name" value="Y1_Tnp"/>
    <property type="match status" value="1"/>
</dbReference>
<dbReference type="Proteomes" id="UP001275315">
    <property type="component" value="Unassembled WGS sequence"/>
</dbReference>
<evidence type="ECO:0000259" key="1">
    <source>
        <dbReference type="SMART" id="SM01321"/>
    </source>
</evidence>
<dbReference type="Gene3D" id="3.30.70.1290">
    <property type="entry name" value="Transposase IS200-like"/>
    <property type="match status" value="1"/>
</dbReference>
<dbReference type="SMART" id="SM01321">
    <property type="entry name" value="Y1_Tnp"/>
    <property type="match status" value="1"/>
</dbReference>